<proteinExistence type="predicted"/>
<protein>
    <submittedName>
        <fullName evidence="2">Phage Tail Collar</fullName>
    </submittedName>
</protein>
<dbReference type="Proteomes" id="UP000002432">
    <property type="component" value="Chromosome"/>
</dbReference>
<name>Q1INU4_KORVE</name>
<gene>
    <name evidence="2" type="ordered locus">Acid345_2455</name>
</gene>
<dbReference type="KEGG" id="aba:Acid345_2455"/>
<dbReference type="STRING" id="204669.Acid345_2455"/>
<reference evidence="2 3" key="1">
    <citation type="journal article" date="2009" name="Appl. Environ. Microbiol.">
        <title>Three genomes from the phylum Acidobacteria provide insight into the lifestyles of these microorganisms in soils.</title>
        <authorList>
            <person name="Ward N.L."/>
            <person name="Challacombe J.F."/>
            <person name="Janssen P.H."/>
            <person name="Henrissat B."/>
            <person name="Coutinho P.M."/>
            <person name="Wu M."/>
            <person name="Xie G."/>
            <person name="Haft D.H."/>
            <person name="Sait M."/>
            <person name="Badger J."/>
            <person name="Barabote R.D."/>
            <person name="Bradley B."/>
            <person name="Brettin T.S."/>
            <person name="Brinkac L.M."/>
            <person name="Bruce D."/>
            <person name="Creasy T."/>
            <person name="Daugherty S.C."/>
            <person name="Davidsen T.M."/>
            <person name="DeBoy R.T."/>
            <person name="Detter J.C."/>
            <person name="Dodson R.J."/>
            <person name="Durkin A.S."/>
            <person name="Ganapathy A."/>
            <person name="Gwinn-Giglio M."/>
            <person name="Han C.S."/>
            <person name="Khouri H."/>
            <person name="Kiss H."/>
            <person name="Kothari S.P."/>
            <person name="Madupu R."/>
            <person name="Nelson K.E."/>
            <person name="Nelson W.C."/>
            <person name="Paulsen I."/>
            <person name="Penn K."/>
            <person name="Ren Q."/>
            <person name="Rosovitz M.J."/>
            <person name="Selengut J.D."/>
            <person name="Shrivastava S."/>
            <person name="Sullivan S.A."/>
            <person name="Tapia R."/>
            <person name="Thompson L.S."/>
            <person name="Watkins K.L."/>
            <person name="Yang Q."/>
            <person name="Yu C."/>
            <person name="Zafar N."/>
            <person name="Zhou L."/>
            <person name="Kuske C.R."/>
        </authorList>
    </citation>
    <scope>NUCLEOTIDE SEQUENCE [LARGE SCALE GENOMIC DNA]</scope>
    <source>
        <strain evidence="2 3">Ellin345</strain>
    </source>
</reference>
<dbReference type="Pfam" id="PF07484">
    <property type="entry name" value="Collar"/>
    <property type="match status" value="1"/>
</dbReference>
<feature type="domain" description="Phage tail collar" evidence="1">
    <location>
        <begin position="8"/>
        <end position="63"/>
    </location>
</feature>
<dbReference type="SUPFAM" id="SSF88874">
    <property type="entry name" value="Receptor-binding domain of short tail fibre protein gp12"/>
    <property type="match status" value="1"/>
</dbReference>
<dbReference type="HOGENOM" id="CLU_087872_0_0_0"/>
<dbReference type="eggNOG" id="COG4675">
    <property type="taxonomic scope" value="Bacteria"/>
</dbReference>
<dbReference type="RefSeq" id="WP_011523257.1">
    <property type="nucleotide sequence ID" value="NC_008009.1"/>
</dbReference>
<dbReference type="Gene3D" id="3.90.1340.10">
    <property type="entry name" value="Phage tail collar domain"/>
    <property type="match status" value="1"/>
</dbReference>
<evidence type="ECO:0000313" key="2">
    <source>
        <dbReference type="EMBL" id="ABF41456.1"/>
    </source>
</evidence>
<evidence type="ECO:0000313" key="3">
    <source>
        <dbReference type="Proteomes" id="UP000002432"/>
    </source>
</evidence>
<accession>Q1INU4</accession>
<sequence>MSDQFVAEIRIFSCNFAPSGWAMCNGQLLPISQNTALFSLVGTFYGGNGTNNFGLPNLQARAPMNQGSGPGLTPRSVGETGGETQVSLLQSEIPAHSHLVNAVAGGGDQTNTSGHNFASDGATRGKKIYATTVVNGAFMATKLLNPSGGTQPHNNLPPYLTLTFCIALQGIFPARN</sequence>
<dbReference type="InterPro" id="IPR037053">
    <property type="entry name" value="Phage_tail_collar_dom_sf"/>
</dbReference>
<dbReference type="InterPro" id="IPR011083">
    <property type="entry name" value="Phage_tail_collar_dom"/>
</dbReference>
<dbReference type="EnsemblBacteria" id="ABF41456">
    <property type="protein sequence ID" value="ABF41456"/>
    <property type="gene ID" value="Acid345_2455"/>
</dbReference>
<keyword evidence="3" id="KW-1185">Reference proteome</keyword>
<dbReference type="EMBL" id="CP000360">
    <property type="protein sequence ID" value="ABF41456.1"/>
    <property type="molecule type" value="Genomic_DNA"/>
</dbReference>
<dbReference type="OrthoDB" id="9810174at2"/>
<organism evidence="2 3">
    <name type="scientific">Koribacter versatilis (strain Ellin345)</name>
    <dbReference type="NCBI Taxonomy" id="204669"/>
    <lineage>
        <taxon>Bacteria</taxon>
        <taxon>Pseudomonadati</taxon>
        <taxon>Acidobacteriota</taxon>
        <taxon>Terriglobia</taxon>
        <taxon>Terriglobales</taxon>
        <taxon>Candidatus Korobacteraceae</taxon>
        <taxon>Candidatus Korobacter</taxon>
    </lineage>
</organism>
<dbReference type="AlphaFoldDB" id="Q1INU4"/>
<evidence type="ECO:0000259" key="1">
    <source>
        <dbReference type="Pfam" id="PF07484"/>
    </source>
</evidence>